<feature type="domain" description="PiggyBac transposable element-derived protein" evidence="1">
    <location>
        <begin position="2"/>
        <end position="315"/>
    </location>
</feature>
<comment type="caution">
    <text evidence="2">The sequence shown here is derived from an EMBL/GenBank/DDBJ whole genome shotgun (WGS) entry which is preliminary data.</text>
</comment>
<reference evidence="2 3" key="2">
    <citation type="submission" date="2019-01" db="EMBL/GenBank/DDBJ databases">
        <title>The decoding of complex shrimp genome reveals the adaptation for benthos swimmer, frequently molting mechanism and breeding impact on genome.</title>
        <authorList>
            <person name="Sun Y."/>
            <person name="Gao Y."/>
            <person name="Yu Y."/>
        </authorList>
    </citation>
    <scope>NUCLEOTIDE SEQUENCE [LARGE SCALE GENOMIC DNA]</scope>
    <source>
        <tissue evidence="2">Muscle</tissue>
    </source>
</reference>
<evidence type="ECO:0000259" key="1">
    <source>
        <dbReference type="Pfam" id="PF13843"/>
    </source>
</evidence>
<organism evidence="2 3">
    <name type="scientific">Penaeus vannamei</name>
    <name type="common">Whiteleg shrimp</name>
    <name type="synonym">Litopenaeus vannamei</name>
    <dbReference type="NCBI Taxonomy" id="6689"/>
    <lineage>
        <taxon>Eukaryota</taxon>
        <taxon>Metazoa</taxon>
        <taxon>Ecdysozoa</taxon>
        <taxon>Arthropoda</taxon>
        <taxon>Crustacea</taxon>
        <taxon>Multicrustacea</taxon>
        <taxon>Malacostraca</taxon>
        <taxon>Eumalacostraca</taxon>
        <taxon>Eucarida</taxon>
        <taxon>Decapoda</taxon>
        <taxon>Dendrobranchiata</taxon>
        <taxon>Penaeoidea</taxon>
        <taxon>Penaeidae</taxon>
        <taxon>Penaeus</taxon>
    </lineage>
</organism>
<dbReference type="OrthoDB" id="6350956at2759"/>
<evidence type="ECO:0000313" key="2">
    <source>
        <dbReference type="EMBL" id="ROT80743.1"/>
    </source>
</evidence>
<dbReference type="STRING" id="6689.A0A423TW98"/>
<evidence type="ECO:0000313" key="3">
    <source>
        <dbReference type="Proteomes" id="UP000283509"/>
    </source>
</evidence>
<keyword evidence="3" id="KW-1185">Reference proteome</keyword>
<name>A0A423TW98_PENVA</name>
<protein>
    <submittedName>
        <fullName evidence="2">Putative piggyBac transposable element-derived protein 4-like</fullName>
    </submittedName>
</protein>
<dbReference type="AlphaFoldDB" id="A0A423TW98"/>
<dbReference type="InterPro" id="IPR029526">
    <property type="entry name" value="PGBD"/>
</dbReference>
<dbReference type="EMBL" id="QCYY01001075">
    <property type="protein sequence ID" value="ROT80743.1"/>
    <property type="molecule type" value="Genomic_DNA"/>
</dbReference>
<dbReference type="Proteomes" id="UP000283509">
    <property type="component" value="Unassembled WGS sequence"/>
</dbReference>
<dbReference type="PANTHER" id="PTHR46599:SF3">
    <property type="entry name" value="PIGGYBAC TRANSPOSABLE ELEMENT-DERIVED PROTEIN 4"/>
    <property type="match status" value="1"/>
</dbReference>
<gene>
    <name evidence="2" type="ORF">C7M84_000513</name>
</gene>
<dbReference type="PANTHER" id="PTHR46599">
    <property type="entry name" value="PIGGYBAC TRANSPOSABLE ELEMENT-DERIVED PROTEIN 4"/>
    <property type="match status" value="1"/>
</dbReference>
<accession>A0A423TW98</accession>
<proteinExistence type="predicted"/>
<sequence>MKEWEDTTVREIRSYLGLRFLMGLRSHCQVRGFWSIHFASSIFPKTMTRDRFDSLTSAIHFVENEEERQGDDRLWKVRPVLDVLDETFRTVFIPNKTITVDERLWAFKRRHHAVQYNPSKRARRGMKVYKLCSFDGPEAGYTSAFKIYTGQDRGECPASMKAVIDLLEKAHLFDKGYEMHTDRWYSSPTLFNHLQARKTSAVGTVHNNRRGMPADLRASRGQIDFQSTPTGMMCLQWVDKRAVTMLSTAHTSRIVTLPPNRRGEQRSKPEVVVSYNNGIKGVDLSDQLARSYPSARKTIKWHKIFNLLDMTVVNALAVHRVLGGKLTQVDFRLELVHGLLQWGGRPGTFRRVPPWQQEKQDDQQTHMPADTPFRCWRCSYCWNVHRRRKETRVMCASCKISLCASPCFKEFHT</sequence>
<reference evidence="2 3" key="1">
    <citation type="submission" date="2018-04" db="EMBL/GenBank/DDBJ databases">
        <authorList>
            <person name="Zhang X."/>
            <person name="Yuan J."/>
            <person name="Li F."/>
            <person name="Xiang J."/>
        </authorList>
    </citation>
    <scope>NUCLEOTIDE SEQUENCE [LARGE SCALE GENOMIC DNA]</scope>
    <source>
        <tissue evidence="2">Muscle</tissue>
    </source>
</reference>
<dbReference type="Pfam" id="PF13843">
    <property type="entry name" value="DDE_Tnp_1_7"/>
    <property type="match status" value="1"/>
</dbReference>